<feature type="transmembrane region" description="Helical" evidence="2">
    <location>
        <begin position="121"/>
        <end position="141"/>
    </location>
</feature>
<accession>A0ABS3J7H5</accession>
<proteinExistence type="predicted"/>
<keyword evidence="2" id="KW-1133">Transmembrane helix</keyword>
<evidence type="ECO:0000313" key="4">
    <source>
        <dbReference type="Proteomes" id="UP000664288"/>
    </source>
</evidence>
<organism evidence="3 4">
    <name type="scientific">Jiella sonneratiae</name>
    <dbReference type="NCBI Taxonomy" id="2816856"/>
    <lineage>
        <taxon>Bacteria</taxon>
        <taxon>Pseudomonadati</taxon>
        <taxon>Pseudomonadota</taxon>
        <taxon>Alphaproteobacteria</taxon>
        <taxon>Hyphomicrobiales</taxon>
        <taxon>Aurantimonadaceae</taxon>
        <taxon>Jiella</taxon>
    </lineage>
</organism>
<sequence>MSRFDEDHAQRSNPAVDAHDPVERLLAETIRLIEFEDVGHASETRRESFIEALEAVAESGRLRLRLRRALDDSLATYANSASLLRERLVEAIADAVAAADESAKAAEDSSSRLGTGMGGSVAVTLGSAGTATAAFVLGPVAATAAGLAGPALVVAAVVGAVGYAGFFVFRGRADATARRFRRASANLKALGETLRLS</sequence>
<evidence type="ECO:0000256" key="2">
    <source>
        <dbReference type="SAM" id="Phobius"/>
    </source>
</evidence>
<dbReference type="Proteomes" id="UP000664288">
    <property type="component" value="Unassembled WGS sequence"/>
</dbReference>
<comment type="caution">
    <text evidence="3">The sequence shown here is derived from an EMBL/GenBank/DDBJ whole genome shotgun (WGS) entry which is preliminary data.</text>
</comment>
<feature type="compositionally biased region" description="Basic and acidic residues" evidence="1">
    <location>
        <begin position="1"/>
        <end position="10"/>
    </location>
</feature>
<keyword evidence="2" id="KW-0472">Membrane</keyword>
<evidence type="ECO:0008006" key="5">
    <source>
        <dbReference type="Google" id="ProtNLM"/>
    </source>
</evidence>
<dbReference type="EMBL" id="JAFMPY010000017">
    <property type="protein sequence ID" value="MBO0905095.1"/>
    <property type="molecule type" value="Genomic_DNA"/>
</dbReference>
<dbReference type="RefSeq" id="WP_207351732.1">
    <property type="nucleotide sequence ID" value="NZ_JAFMPY010000017.1"/>
</dbReference>
<keyword evidence="4" id="KW-1185">Reference proteome</keyword>
<feature type="transmembrane region" description="Helical" evidence="2">
    <location>
        <begin position="147"/>
        <end position="169"/>
    </location>
</feature>
<evidence type="ECO:0000256" key="1">
    <source>
        <dbReference type="SAM" id="MobiDB-lite"/>
    </source>
</evidence>
<keyword evidence="2" id="KW-0812">Transmembrane</keyword>
<gene>
    <name evidence="3" type="ORF">J1C47_15730</name>
</gene>
<feature type="region of interest" description="Disordered" evidence="1">
    <location>
        <begin position="1"/>
        <end position="20"/>
    </location>
</feature>
<protein>
    <recommendedName>
        <fullName evidence="5">Integral membrane protein</fullName>
    </recommendedName>
</protein>
<reference evidence="3 4" key="1">
    <citation type="submission" date="2021-03" db="EMBL/GenBank/DDBJ databases">
        <title>Whole genome sequence of Jiella sp. MQZ13P-4.</title>
        <authorList>
            <person name="Tuo L."/>
        </authorList>
    </citation>
    <scope>NUCLEOTIDE SEQUENCE [LARGE SCALE GENOMIC DNA]</scope>
    <source>
        <strain evidence="3 4">MQZ13P-4</strain>
    </source>
</reference>
<name>A0ABS3J7H5_9HYPH</name>
<evidence type="ECO:0000313" key="3">
    <source>
        <dbReference type="EMBL" id="MBO0905095.1"/>
    </source>
</evidence>